<evidence type="ECO:0000313" key="1">
    <source>
        <dbReference type="EMBL" id="MPC13163.1"/>
    </source>
</evidence>
<dbReference type="Proteomes" id="UP000324222">
    <property type="component" value="Unassembled WGS sequence"/>
</dbReference>
<accession>A0A5B7D0B2</accession>
<gene>
    <name evidence="1" type="ORF">E2C01_005883</name>
</gene>
<sequence>MRVQRRIDVVKALKVHPREPTGDAGHEHSQDAQEAPHLSIRVSCVVSIRWVYFLSSFTNFPSFSSTQQTGISSFHGLHFRIINMFFCDY</sequence>
<keyword evidence="2" id="KW-1185">Reference proteome</keyword>
<dbReference type="AlphaFoldDB" id="A0A5B7D0B2"/>
<protein>
    <submittedName>
        <fullName evidence="1">Uncharacterized protein</fullName>
    </submittedName>
</protein>
<evidence type="ECO:0000313" key="2">
    <source>
        <dbReference type="Proteomes" id="UP000324222"/>
    </source>
</evidence>
<dbReference type="EMBL" id="VSRR010000262">
    <property type="protein sequence ID" value="MPC13163.1"/>
    <property type="molecule type" value="Genomic_DNA"/>
</dbReference>
<organism evidence="1 2">
    <name type="scientific">Portunus trituberculatus</name>
    <name type="common">Swimming crab</name>
    <name type="synonym">Neptunus trituberculatus</name>
    <dbReference type="NCBI Taxonomy" id="210409"/>
    <lineage>
        <taxon>Eukaryota</taxon>
        <taxon>Metazoa</taxon>
        <taxon>Ecdysozoa</taxon>
        <taxon>Arthropoda</taxon>
        <taxon>Crustacea</taxon>
        <taxon>Multicrustacea</taxon>
        <taxon>Malacostraca</taxon>
        <taxon>Eumalacostraca</taxon>
        <taxon>Eucarida</taxon>
        <taxon>Decapoda</taxon>
        <taxon>Pleocyemata</taxon>
        <taxon>Brachyura</taxon>
        <taxon>Eubrachyura</taxon>
        <taxon>Portunoidea</taxon>
        <taxon>Portunidae</taxon>
        <taxon>Portuninae</taxon>
        <taxon>Portunus</taxon>
    </lineage>
</organism>
<comment type="caution">
    <text evidence="1">The sequence shown here is derived from an EMBL/GenBank/DDBJ whole genome shotgun (WGS) entry which is preliminary data.</text>
</comment>
<reference evidence="1 2" key="1">
    <citation type="submission" date="2019-05" db="EMBL/GenBank/DDBJ databases">
        <title>Another draft genome of Portunus trituberculatus and its Hox gene families provides insights of decapod evolution.</title>
        <authorList>
            <person name="Jeong J.-H."/>
            <person name="Song I."/>
            <person name="Kim S."/>
            <person name="Choi T."/>
            <person name="Kim D."/>
            <person name="Ryu S."/>
            <person name="Kim W."/>
        </authorList>
    </citation>
    <scope>NUCLEOTIDE SEQUENCE [LARGE SCALE GENOMIC DNA]</scope>
    <source>
        <tissue evidence="1">Muscle</tissue>
    </source>
</reference>
<proteinExistence type="predicted"/>
<name>A0A5B7D0B2_PORTR</name>